<dbReference type="Gene3D" id="1.10.418.10">
    <property type="entry name" value="Calponin-like domain"/>
    <property type="match status" value="2"/>
</dbReference>
<dbReference type="InterPro" id="IPR039959">
    <property type="entry name" value="Fimbrin/Plastin"/>
</dbReference>
<evidence type="ECO:0000256" key="2">
    <source>
        <dbReference type="ARBA" id="ARBA00022737"/>
    </source>
</evidence>
<dbReference type="SMART" id="SM00033">
    <property type="entry name" value="CH"/>
    <property type="match status" value="2"/>
</dbReference>
<dbReference type="OrthoDB" id="628311at2759"/>
<evidence type="ECO:0000256" key="3">
    <source>
        <dbReference type="ARBA" id="ARBA00023203"/>
    </source>
</evidence>
<dbReference type="SUPFAM" id="SSF47576">
    <property type="entry name" value="Calponin-homology domain, CH-domain"/>
    <property type="match status" value="1"/>
</dbReference>
<dbReference type="InterPro" id="IPR001715">
    <property type="entry name" value="CH_dom"/>
</dbReference>
<name>A0A843TRV2_COLES</name>
<dbReference type="Proteomes" id="UP000652761">
    <property type="component" value="Unassembled WGS sequence"/>
</dbReference>
<keyword evidence="2" id="KW-0677">Repeat</keyword>
<dbReference type="GO" id="GO:0051017">
    <property type="term" value="P:actin filament bundle assembly"/>
    <property type="evidence" value="ECO:0007669"/>
    <property type="project" value="InterPro"/>
</dbReference>
<dbReference type="CDD" id="cd21293">
    <property type="entry name" value="CH_AtFIM_like_rpt1"/>
    <property type="match status" value="1"/>
</dbReference>
<dbReference type="AlphaFoldDB" id="A0A843TRV2"/>
<protein>
    <recommendedName>
        <fullName evidence="4">Calponin-homology (CH) domain-containing protein</fullName>
    </recommendedName>
</protein>
<sequence>MATGAAGYVGVLVSDPWLQNQFTQVELRSLKSQFLALRDDGGGSGATMTLGDLVGRMSGLKLAGGSLTGEERASLLRGSFPDLGQQVDFELFLRVPLLAFVSSLVHLKLQGHTGAKNTSDFLKASTTTLLHTISESEKSSYVAHINNYLAGDEFLKRHIPIHPLTNDLFEIAKDGVLLCKLINVAAPGTIDERAINTKSMLNPWERNENHTLCLNSAKAIGCTVVNIGTEDLIEGRPHLVLGLIYQVIKIQLLADVNLKKTPQLVELVEDNKDVDELMNLAPEKILLRWMNFQLKKAGYGRTVTNFSSDVKDAVAYTYLLNVLAPEHAKLASMAVKDSLERAKLVLEHADRMGCKRYLTPKDIIEGSANLNLAFVAHIFQKR</sequence>
<keyword evidence="3" id="KW-0009">Actin-binding</keyword>
<dbReference type="PROSITE" id="PS50021">
    <property type="entry name" value="CH"/>
    <property type="match status" value="2"/>
</dbReference>
<comment type="subunit">
    <text evidence="1">Interacts with F-actin.</text>
</comment>
<dbReference type="FunFam" id="1.10.418.10:FF:000031">
    <property type="entry name" value="Fimbrin-2 like"/>
    <property type="match status" value="1"/>
</dbReference>
<organism evidence="5 6">
    <name type="scientific">Colocasia esculenta</name>
    <name type="common">Wild taro</name>
    <name type="synonym">Arum esculentum</name>
    <dbReference type="NCBI Taxonomy" id="4460"/>
    <lineage>
        <taxon>Eukaryota</taxon>
        <taxon>Viridiplantae</taxon>
        <taxon>Streptophyta</taxon>
        <taxon>Embryophyta</taxon>
        <taxon>Tracheophyta</taxon>
        <taxon>Spermatophyta</taxon>
        <taxon>Magnoliopsida</taxon>
        <taxon>Liliopsida</taxon>
        <taxon>Araceae</taxon>
        <taxon>Aroideae</taxon>
        <taxon>Colocasieae</taxon>
        <taxon>Colocasia</taxon>
    </lineage>
</organism>
<keyword evidence="6" id="KW-1185">Reference proteome</keyword>
<dbReference type="InterPro" id="IPR036872">
    <property type="entry name" value="CH_dom_sf"/>
</dbReference>
<dbReference type="Pfam" id="PF00307">
    <property type="entry name" value="CH"/>
    <property type="match status" value="2"/>
</dbReference>
<dbReference type="GO" id="GO:0005737">
    <property type="term" value="C:cytoplasm"/>
    <property type="evidence" value="ECO:0007669"/>
    <property type="project" value="TreeGrafter"/>
</dbReference>
<dbReference type="GO" id="GO:0005884">
    <property type="term" value="C:actin filament"/>
    <property type="evidence" value="ECO:0007669"/>
    <property type="project" value="TreeGrafter"/>
</dbReference>
<accession>A0A843TRV2</accession>
<evidence type="ECO:0000313" key="5">
    <source>
        <dbReference type="EMBL" id="MQL72180.1"/>
    </source>
</evidence>
<feature type="domain" description="Calponin-homology (CH)" evidence="4">
    <location>
        <begin position="135"/>
        <end position="252"/>
    </location>
</feature>
<dbReference type="FunFam" id="1.10.418.10:FF:000041">
    <property type="entry name" value="Fimbrin-2 isoform A"/>
    <property type="match status" value="1"/>
</dbReference>
<evidence type="ECO:0000256" key="1">
    <source>
        <dbReference type="ARBA" id="ARBA00011385"/>
    </source>
</evidence>
<comment type="caution">
    <text evidence="5">The sequence shown here is derived from an EMBL/GenBank/DDBJ whole genome shotgun (WGS) entry which is preliminary data.</text>
</comment>
<proteinExistence type="predicted"/>
<reference evidence="5" key="1">
    <citation type="submission" date="2017-07" db="EMBL/GenBank/DDBJ databases">
        <title>Taro Niue Genome Assembly and Annotation.</title>
        <authorList>
            <person name="Atibalentja N."/>
            <person name="Keating K."/>
            <person name="Fields C.J."/>
        </authorList>
    </citation>
    <scope>NUCLEOTIDE SEQUENCE</scope>
    <source>
        <strain evidence="5">Niue_2</strain>
        <tissue evidence="5">Leaf</tissue>
    </source>
</reference>
<dbReference type="GO" id="GO:0051639">
    <property type="term" value="P:actin filament network formation"/>
    <property type="evidence" value="ECO:0007669"/>
    <property type="project" value="TreeGrafter"/>
</dbReference>
<dbReference type="GO" id="GO:0051015">
    <property type="term" value="F:actin filament binding"/>
    <property type="evidence" value="ECO:0007669"/>
    <property type="project" value="InterPro"/>
</dbReference>
<feature type="domain" description="Calponin-homology (CH)" evidence="4">
    <location>
        <begin position="280"/>
        <end position="382"/>
    </location>
</feature>
<dbReference type="PANTHER" id="PTHR19961:SF18">
    <property type="entry name" value="FI19014P1"/>
    <property type="match status" value="1"/>
</dbReference>
<dbReference type="EMBL" id="NMUH01000122">
    <property type="protein sequence ID" value="MQL72180.1"/>
    <property type="molecule type" value="Genomic_DNA"/>
</dbReference>
<evidence type="ECO:0000259" key="4">
    <source>
        <dbReference type="PROSITE" id="PS50021"/>
    </source>
</evidence>
<evidence type="ECO:0000313" key="6">
    <source>
        <dbReference type="Proteomes" id="UP000652761"/>
    </source>
</evidence>
<dbReference type="GO" id="GO:0032432">
    <property type="term" value="C:actin filament bundle"/>
    <property type="evidence" value="ECO:0007669"/>
    <property type="project" value="TreeGrafter"/>
</dbReference>
<dbReference type="PANTHER" id="PTHR19961">
    <property type="entry name" value="FIMBRIN/PLASTIN"/>
    <property type="match status" value="1"/>
</dbReference>
<gene>
    <name evidence="5" type="ORF">Taro_004503</name>
</gene>